<organism evidence="1 2">
    <name type="scientific">Diploptera punctata</name>
    <name type="common">Pacific beetle cockroach</name>
    <dbReference type="NCBI Taxonomy" id="6984"/>
    <lineage>
        <taxon>Eukaryota</taxon>
        <taxon>Metazoa</taxon>
        <taxon>Ecdysozoa</taxon>
        <taxon>Arthropoda</taxon>
        <taxon>Hexapoda</taxon>
        <taxon>Insecta</taxon>
        <taxon>Pterygota</taxon>
        <taxon>Neoptera</taxon>
        <taxon>Polyneoptera</taxon>
        <taxon>Dictyoptera</taxon>
        <taxon>Blattodea</taxon>
        <taxon>Blaberoidea</taxon>
        <taxon>Blaberidae</taxon>
        <taxon>Diplopterinae</taxon>
        <taxon>Diploptera</taxon>
    </lineage>
</organism>
<protein>
    <submittedName>
        <fullName evidence="1">Uncharacterized protein</fullName>
    </submittedName>
</protein>
<sequence>IPIFSLSIFHTPLHHGVIYSLIPCSSTYPLLPSACTSSVLDIFTSNFIFMLDSIINSAYSFS</sequence>
<feature type="non-terminal residue" evidence="1">
    <location>
        <position position="1"/>
    </location>
</feature>
<dbReference type="EMBL" id="JASPKZ010007459">
    <property type="protein sequence ID" value="KAJ9584149.1"/>
    <property type="molecule type" value="Genomic_DNA"/>
</dbReference>
<gene>
    <name evidence="1" type="ORF">L9F63_021514</name>
</gene>
<feature type="non-terminal residue" evidence="1">
    <location>
        <position position="62"/>
    </location>
</feature>
<dbReference type="AlphaFoldDB" id="A0AAD7ZNS3"/>
<keyword evidence="2" id="KW-1185">Reference proteome</keyword>
<reference evidence="1" key="2">
    <citation type="submission" date="2023-05" db="EMBL/GenBank/DDBJ databases">
        <authorList>
            <person name="Fouks B."/>
        </authorList>
    </citation>
    <scope>NUCLEOTIDE SEQUENCE</scope>
    <source>
        <strain evidence="1">Stay&amp;Tobe</strain>
        <tissue evidence="1">Testes</tissue>
    </source>
</reference>
<comment type="caution">
    <text evidence="1">The sequence shown here is derived from an EMBL/GenBank/DDBJ whole genome shotgun (WGS) entry which is preliminary data.</text>
</comment>
<dbReference type="Proteomes" id="UP001233999">
    <property type="component" value="Unassembled WGS sequence"/>
</dbReference>
<evidence type="ECO:0000313" key="2">
    <source>
        <dbReference type="Proteomes" id="UP001233999"/>
    </source>
</evidence>
<name>A0AAD7ZNS3_DIPPU</name>
<proteinExistence type="predicted"/>
<reference evidence="1" key="1">
    <citation type="journal article" date="2023" name="IScience">
        <title>Live-bearing cockroach genome reveals convergent evolutionary mechanisms linked to viviparity in insects and beyond.</title>
        <authorList>
            <person name="Fouks B."/>
            <person name="Harrison M.C."/>
            <person name="Mikhailova A.A."/>
            <person name="Marchal E."/>
            <person name="English S."/>
            <person name="Carruthers M."/>
            <person name="Jennings E.C."/>
            <person name="Chiamaka E.L."/>
            <person name="Frigard R.A."/>
            <person name="Pippel M."/>
            <person name="Attardo G.M."/>
            <person name="Benoit J.B."/>
            <person name="Bornberg-Bauer E."/>
            <person name="Tobe S.S."/>
        </authorList>
    </citation>
    <scope>NUCLEOTIDE SEQUENCE</scope>
    <source>
        <strain evidence="1">Stay&amp;Tobe</strain>
    </source>
</reference>
<accession>A0AAD7ZNS3</accession>
<evidence type="ECO:0000313" key="1">
    <source>
        <dbReference type="EMBL" id="KAJ9584149.1"/>
    </source>
</evidence>